<feature type="active site" description="Proton acceptor" evidence="7">
    <location>
        <position position="281"/>
    </location>
</feature>
<dbReference type="PANTHER" id="PTHR23429">
    <property type="entry name" value="GLUCOSE-6-PHOSPHATE 1-DEHYDROGENASE G6PD"/>
    <property type="match status" value="1"/>
</dbReference>
<evidence type="ECO:0000313" key="11">
    <source>
        <dbReference type="Proteomes" id="UP000195667"/>
    </source>
</evidence>
<protein>
    <recommendedName>
        <fullName evidence="7">Glucose-6-phosphate 1-dehydrogenase</fullName>
        <shortName evidence="7">G6PD</shortName>
        <ecNumber evidence="7">1.1.1.49</ecNumber>
    </recommendedName>
</protein>
<dbReference type="SUPFAM" id="SSF51735">
    <property type="entry name" value="NAD(P)-binding Rossmann-fold domains"/>
    <property type="match status" value="1"/>
</dbReference>
<dbReference type="GO" id="GO:0005829">
    <property type="term" value="C:cytosol"/>
    <property type="evidence" value="ECO:0007669"/>
    <property type="project" value="TreeGrafter"/>
</dbReference>
<evidence type="ECO:0000256" key="4">
    <source>
        <dbReference type="ARBA" id="ARBA00022857"/>
    </source>
</evidence>
<feature type="binding site" evidence="7">
    <location>
        <position position="92"/>
    </location>
    <ligand>
        <name>NADP(+)</name>
        <dbReference type="ChEBI" id="CHEBI:58349"/>
    </ligand>
</feature>
<comment type="pathway">
    <text evidence="1 7">Carbohydrate degradation; pentose phosphate pathway; D-ribulose 5-phosphate from D-glucose 6-phosphate (oxidative stage): step 1/3.</text>
</comment>
<dbReference type="PIRSF" id="PIRSF000110">
    <property type="entry name" value="G6PD"/>
    <property type="match status" value="1"/>
</dbReference>
<feature type="binding site" evidence="7">
    <location>
        <position position="386"/>
    </location>
    <ligand>
        <name>substrate</name>
    </ligand>
</feature>
<evidence type="ECO:0000256" key="3">
    <source>
        <dbReference type="ARBA" id="ARBA00022526"/>
    </source>
</evidence>
<dbReference type="InterPro" id="IPR022674">
    <property type="entry name" value="G6P_DH_NAD-bd"/>
</dbReference>
<dbReference type="InterPro" id="IPR019796">
    <property type="entry name" value="G6P_DH_AS"/>
</dbReference>
<accession>A0A1R4H9G0</accession>
<proteinExistence type="inferred from homology"/>
<comment type="catalytic activity">
    <reaction evidence="7">
        <text>D-glucose 6-phosphate + NADP(+) = 6-phospho-D-glucono-1,5-lactone + NADPH + H(+)</text>
        <dbReference type="Rhea" id="RHEA:15841"/>
        <dbReference type="ChEBI" id="CHEBI:15378"/>
        <dbReference type="ChEBI" id="CHEBI:57783"/>
        <dbReference type="ChEBI" id="CHEBI:57955"/>
        <dbReference type="ChEBI" id="CHEBI:58349"/>
        <dbReference type="ChEBI" id="CHEBI:61548"/>
        <dbReference type="EC" id="1.1.1.49"/>
    </reaction>
</comment>
<keyword evidence="4 7" id="KW-0521">NADP</keyword>
<dbReference type="Pfam" id="PF00479">
    <property type="entry name" value="G6PD_N"/>
    <property type="match status" value="1"/>
</dbReference>
<feature type="binding site" evidence="7">
    <location>
        <position position="189"/>
    </location>
    <ligand>
        <name>NADP(+)</name>
        <dbReference type="ChEBI" id="CHEBI:58349"/>
    </ligand>
</feature>
<reference evidence="11" key="1">
    <citation type="submission" date="2017-02" db="EMBL/GenBank/DDBJ databases">
        <authorList>
            <person name="Daims H."/>
        </authorList>
    </citation>
    <scope>NUCLEOTIDE SEQUENCE [LARGE SCALE GENOMIC DNA]</scope>
</reference>
<evidence type="ECO:0000256" key="5">
    <source>
        <dbReference type="ARBA" id="ARBA00023002"/>
    </source>
</evidence>
<dbReference type="Gene3D" id="3.40.50.720">
    <property type="entry name" value="NAD(P)-binding Rossmann-like Domain"/>
    <property type="match status" value="1"/>
</dbReference>
<comment type="similarity">
    <text evidence="2 7">Belongs to the glucose-6-phosphate dehydrogenase family.</text>
</comment>
<dbReference type="InterPro" id="IPR022675">
    <property type="entry name" value="G6P_DH_C"/>
</dbReference>
<dbReference type="Gene3D" id="3.30.360.10">
    <property type="entry name" value="Dihydrodipicolinate Reductase, domain 2"/>
    <property type="match status" value="1"/>
</dbReference>
<comment type="function">
    <text evidence="7">Catalyzes the oxidation of glucose 6-phosphate to 6-phosphogluconolactone.</text>
</comment>
<dbReference type="InterPro" id="IPR001282">
    <property type="entry name" value="G6P_DH"/>
</dbReference>
<keyword evidence="5 7" id="KW-0560">Oxidoreductase</keyword>
<keyword evidence="3 7" id="KW-0313">Glucose metabolism</keyword>
<dbReference type="NCBIfam" id="TIGR00871">
    <property type="entry name" value="zwf"/>
    <property type="match status" value="1"/>
</dbReference>
<feature type="domain" description="Glucose-6-phosphate dehydrogenase NAD-binding" evidence="8">
    <location>
        <begin position="55"/>
        <end position="228"/>
    </location>
</feature>
<sequence>MALNGCKPNPQPTKLCDNNSHKISVLPRRYAASHPNPCANMPLKDKKSYKPCDLIIYGALGDLSRRKLFISLYRLENANLLEADTRILGVDRHDNDNAVFTAFVLKNLQEFLNDKIENSVWQRFSARLSYLKIDLTQQDQYLQLKAVLTPHTRVAVNYFAVSPVLFKNICHGLQHAGVLNQESRMVMEKPIGHDLQSCKEINDAVAKVFSEAQVFRIDHYLGKETVLNLLALRFANSIFTTNWDHNTIDHIQVTVAEEVGIEGRFEYFDKTGQLRDMLQNHLLQILTFIAMEPPVNLEAKSIRNEKIKVLEALRPITASNADEKTVRGQYSAGFLKGSAVPGYLEEDGADVDSSTESFVALRVDIDNWRWAGVPFYLRTGKRMTHKRTEIVIYFKQLPHNIFGDSFRELPQNKLTIHLQPNEGVDVQILNKVPGIDEHIKLQKTKLDLSFSETFKKSSIFGGYEKLVLEAMRGNPTLFLSREEIEQAWIWVDSIQDAWQHTNETPKQYQAGSWGPVASVALLARDNRAWEE</sequence>
<feature type="binding site" evidence="7">
    <location>
        <position position="276"/>
    </location>
    <ligand>
        <name>substrate</name>
    </ligand>
</feature>
<dbReference type="GO" id="GO:0004345">
    <property type="term" value="F:glucose-6-phosphate dehydrogenase activity"/>
    <property type="evidence" value="ECO:0007669"/>
    <property type="project" value="UniProtKB-UniRule"/>
</dbReference>
<dbReference type="EC" id="1.1.1.49" evidence="7"/>
<feature type="domain" description="Glucose-6-phosphate dehydrogenase C-terminal" evidence="9">
    <location>
        <begin position="230"/>
        <end position="530"/>
    </location>
</feature>
<evidence type="ECO:0000259" key="8">
    <source>
        <dbReference type="Pfam" id="PF00479"/>
    </source>
</evidence>
<feature type="binding site" evidence="7">
    <location>
        <position position="219"/>
    </location>
    <ligand>
        <name>substrate</name>
    </ligand>
</feature>
<dbReference type="Proteomes" id="UP000195667">
    <property type="component" value="Unassembled WGS sequence"/>
</dbReference>
<feature type="binding site" evidence="7">
    <location>
        <begin position="134"/>
        <end position="135"/>
    </location>
    <ligand>
        <name>NADP(+)</name>
        <dbReference type="ChEBI" id="CHEBI:58349"/>
    </ligand>
</feature>
<evidence type="ECO:0000256" key="6">
    <source>
        <dbReference type="ARBA" id="ARBA00023277"/>
    </source>
</evidence>
<dbReference type="GO" id="GO:0006006">
    <property type="term" value="P:glucose metabolic process"/>
    <property type="evidence" value="ECO:0007669"/>
    <property type="project" value="UniProtKB-KW"/>
</dbReference>
<feature type="binding site" evidence="7">
    <location>
        <position position="257"/>
    </location>
    <ligand>
        <name>substrate</name>
    </ligand>
</feature>
<keyword evidence="6 7" id="KW-0119">Carbohydrate metabolism</keyword>
<dbReference type="PRINTS" id="PR00079">
    <property type="entry name" value="G6PDHDRGNASE"/>
</dbReference>
<dbReference type="HAMAP" id="MF_00966">
    <property type="entry name" value="G6PD"/>
    <property type="match status" value="1"/>
</dbReference>
<evidence type="ECO:0000259" key="9">
    <source>
        <dbReference type="Pfam" id="PF02781"/>
    </source>
</evidence>
<evidence type="ECO:0000256" key="2">
    <source>
        <dbReference type="ARBA" id="ARBA00009975"/>
    </source>
</evidence>
<name>A0A1R4H9G0_9GAMM</name>
<feature type="binding site" evidence="7">
    <location>
        <position position="381"/>
    </location>
    <ligand>
        <name>substrate</name>
    </ligand>
</feature>
<dbReference type="FunFam" id="3.30.360.10:FF:000011">
    <property type="entry name" value="Glucose-6-phosphate 1-dehydrogenase"/>
    <property type="match status" value="1"/>
</dbReference>
<dbReference type="Pfam" id="PF02781">
    <property type="entry name" value="G6PD_C"/>
    <property type="match status" value="1"/>
</dbReference>
<dbReference type="UniPathway" id="UPA00115">
    <property type="reaction ID" value="UER00408"/>
</dbReference>
<evidence type="ECO:0000256" key="1">
    <source>
        <dbReference type="ARBA" id="ARBA00004937"/>
    </source>
</evidence>
<evidence type="ECO:0000256" key="7">
    <source>
        <dbReference type="HAMAP-Rule" id="MF_00966"/>
    </source>
</evidence>
<dbReference type="GO" id="GO:0009051">
    <property type="term" value="P:pentose-phosphate shunt, oxidative branch"/>
    <property type="evidence" value="ECO:0007669"/>
    <property type="project" value="TreeGrafter"/>
</dbReference>
<dbReference type="EMBL" id="FUKI01000109">
    <property type="protein sequence ID" value="SJM92849.1"/>
    <property type="molecule type" value="Genomic_DNA"/>
</dbReference>
<dbReference type="SUPFAM" id="SSF55347">
    <property type="entry name" value="Glyceraldehyde-3-phosphate dehydrogenase-like, C-terminal domain"/>
    <property type="match status" value="1"/>
</dbReference>
<dbReference type="GO" id="GO:0050661">
    <property type="term" value="F:NADP binding"/>
    <property type="evidence" value="ECO:0007669"/>
    <property type="project" value="UniProtKB-UniRule"/>
</dbReference>
<dbReference type="PANTHER" id="PTHR23429:SF0">
    <property type="entry name" value="GLUCOSE-6-PHOSPHATE 1-DEHYDROGENASE"/>
    <property type="match status" value="1"/>
</dbReference>
<keyword evidence="11" id="KW-1185">Reference proteome</keyword>
<comment type="caution">
    <text evidence="7">Lacks conserved residue(s) required for the propagation of feature annotation.</text>
</comment>
<evidence type="ECO:0000313" key="10">
    <source>
        <dbReference type="EMBL" id="SJM92849.1"/>
    </source>
</evidence>
<dbReference type="InterPro" id="IPR036291">
    <property type="entry name" value="NAD(P)-bd_dom_sf"/>
</dbReference>
<dbReference type="AlphaFoldDB" id="A0A1R4H9G0"/>
<gene>
    <name evidence="7 10" type="primary">zwf</name>
    <name evidence="10" type="ORF">CRENPOLYSF1_340013</name>
</gene>
<feature type="binding site" evidence="7">
    <location>
        <position position="223"/>
    </location>
    <ligand>
        <name>substrate</name>
    </ligand>
</feature>
<dbReference type="PROSITE" id="PS00069">
    <property type="entry name" value="G6P_DEHYDROGENASE"/>
    <property type="match status" value="1"/>
</dbReference>
<organism evidence="10 11">
    <name type="scientific">Crenothrix polyspora</name>
    <dbReference type="NCBI Taxonomy" id="360316"/>
    <lineage>
        <taxon>Bacteria</taxon>
        <taxon>Pseudomonadati</taxon>
        <taxon>Pseudomonadota</taxon>
        <taxon>Gammaproteobacteria</taxon>
        <taxon>Methylococcales</taxon>
        <taxon>Crenotrichaceae</taxon>
        <taxon>Crenothrix</taxon>
    </lineage>
</organism>